<dbReference type="EMBL" id="FOKY01000001">
    <property type="protein sequence ID" value="SFB71106.1"/>
    <property type="molecule type" value="Genomic_DNA"/>
</dbReference>
<feature type="domain" description="DprA winged helix" evidence="3">
    <location>
        <begin position="315"/>
        <end position="371"/>
    </location>
</feature>
<protein>
    <submittedName>
        <fullName evidence="4">DNA processing protein</fullName>
    </submittedName>
</protein>
<proteinExistence type="inferred from homology"/>
<evidence type="ECO:0000259" key="3">
    <source>
        <dbReference type="Pfam" id="PF17782"/>
    </source>
</evidence>
<keyword evidence="5" id="KW-1185">Reference proteome</keyword>
<dbReference type="AlphaFoldDB" id="A0A1I1D9V6"/>
<evidence type="ECO:0000313" key="5">
    <source>
        <dbReference type="Proteomes" id="UP000240042"/>
    </source>
</evidence>
<dbReference type="RefSeq" id="WP_092317913.1">
    <property type="nucleotide sequence ID" value="NZ_FOKY01000001.1"/>
</dbReference>
<dbReference type="NCBIfam" id="TIGR00732">
    <property type="entry name" value="dprA"/>
    <property type="match status" value="1"/>
</dbReference>
<sequence length="378" mass="42318">MDSLFALAAFSTTDVISISRLRKIKNSGISLEDFLNFSVNDQMNILEVKSEKAQKELLSMKSKADAVLQSCKKKNIKLLPYDDPYYPQILRSVPEPPYLLYVKGDFNPQIPLIAVIGTRKSTHEAEEINRWFCQTFAEYGFGVVSGLAYGHDSIAARTMIQSEGYTVGVLGTAIDLVYPSSLYRLYEEVAEYGALISEYPPGMVGAKWRFPRWNRIVSGLAYALCVVQAPKSSGTLITTKIAEEQGRDVYAVPGNPMKMQYHGSNNLLELGAKMALNPEVIINDLMQSIPDAEVRRFLKSFPRISENDNSSPKQYKPDPALRPEEQKVLLLTENPISADDLLRELDMNPAGFNAMMSILEIKGFLRQIPGGLYQRIEI</sequence>
<organism evidence="4 5">
    <name type="scientific">Brevinema andersonii</name>
    <dbReference type="NCBI Taxonomy" id="34097"/>
    <lineage>
        <taxon>Bacteria</taxon>
        <taxon>Pseudomonadati</taxon>
        <taxon>Spirochaetota</taxon>
        <taxon>Spirochaetia</taxon>
        <taxon>Brevinematales</taxon>
        <taxon>Brevinemataceae</taxon>
        <taxon>Brevinema</taxon>
    </lineage>
</organism>
<evidence type="ECO:0000313" key="4">
    <source>
        <dbReference type="EMBL" id="SFB71106.1"/>
    </source>
</evidence>
<dbReference type="Pfam" id="PF17782">
    <property type="entry name" value="WHD_DprA"/>
    <property type="match status" value="1"/>
</dbReference>
<dbReference type="InterPro" id="IPR057666">
    <property type="entry name" value="DrpA_SLOG"/>
</dbReference>
<dbReference type="InterPro" id="IPR041614">
    <property type="entry name" value="DprA_WH"/>
</dbReference>
<dbReference type="Gene3D" id="1.10.10.10">
    <property type="entry name" value="Winged helix-like DNA-binding domain superfamily/Winged helix DNA-binding domain"/>
    <property type="match status" value="1"/>
</dbReference>
<name>A0A1I1D9V6_BREAD</name>
<comment type="similarity">
    <text evidence="1">Belongs to the DprA/Smf family.</text>
</comment>
<dbReference type="Pfam" id="PF02481">
    <property type="entry name" value="DNA_processg_A"/>
    <property type="match status" value="1"/>
</dbReference>
<evidence type="ECO:0000256" key="1">
    <source>
        <dbReference type="ARBA" id="ARBA00006525"/>
    </source>
</evidence>
<gene>
    <name evidence="4" type="ORF">SAMN02745150_00402</name>
</gene>
<feature type="domain" description="Smf/DprA SLOG" evidence="2">
    <location>
        <begin position="78"/>
        <end position="285"/>
    </location>
</feature>
<dbReference type="OrthoDB" id="9785707at2"/>
<evidence type="ECO:0000259" key="2">
    <source>
        <dbReference type="Pfam" id="PF02481"/>
    </source>
</evidence>
<accession>A0A1I1D9V6</accession>
<dbReference type="PANTHER" id="PTHR43022">
    <property type="entry name" value="PROTEIN SMF"/>
    <property type="match status" value="1"/>
</dbReference>
<reference evidence="5" key="1">
    <citation type="submission" date="2016-10" db="EMBL/GenBank/DDBJ databases">
        <authorList>
            <person name="Varghese N."/>
            <person name="Submissions S."/>
        </authorList>
    </citation>
    <scope>NUCLEOTIDE SEQUENCE [LARGE SCALE GENOMIC DNA]</scope>
    <source>
        <strain evidence="5">ATCC 43811</strain>
    </source>
</reference>
<dbReference type="STRING" id="34097.SAMN02745150_00402"/>
<dbReference type="InterPro" id="IPR003488">
    <property type="entry name" value="DprA"/>
</dbReference>
<dbReference type="SUPFAM" id="SSF102405">
    <property type="entry name" value="MCP/YpsA-like"/>
    <property type="match status" value="1"/>
</dbReference>
<dbReference type="InterPro" id="IPR036388">
    <property type="entry name" value="WH-like_DNA-bd_sf"/>
</dbReference>
<dbReference type="GO" id="GO:0009294">
    <property type="term" value="P:DNA-mediated transformation"/>
    <property type="evidence" value="ECO:0007669"/>
    <property type="project" value="InterPro"/>
</dbReference>
<dbReference type="Proteomes" id="UP000240042">
    <property type="component" value="Unassembled WGS sequence"/>
</dbReference>
<dbReference type="PANTHER" id="PTHR43022:SF1">
    <property type="entry name" value="PROTEIN SMF"/>
    <property type="match status" value="1"/>
</dbReference>
<dbReference type="Gene3D" id="3.40.50.450">
    <property type="match status" value="1"/>
</dbReference>